<feature type="active site" evidence="12">
    <location>
        <position position="273"/>
    </location>
</feature>
<dbReference type="PANTHER" id="PTHR43722:SF1">
    <property type="entry name" value="PROLINE IMINOPEPTIDASE"/>
    <property type="match status" value="1"/>
</dbReference>
<evidence type="ECO:0000256" key="12">
    <source>
        <dbReference type="PIRSR" id="PIRSR006431-1"/>
    </source>
</evidence>
<reference evidence="15 16" key="2">
    <citation type="journal article" date="2021" name="Microorganisms">
        <title>The Ever-Expanding Pseudomonas Genus: Description of 43 New Species and Partition of the Pseudomonas putida Group.</title>
        <authorList>
            <person name="Girard L."/>
            <person name="Lood C."/>
            <person name="Hofte M."/>
            <person name="Vandamme P."/>
            <person name="Rokni-Zadeh H."/>
            <person name="van Noort V."/>
            <person name="Lavigne R."/>
            <person name="De Mot R."/>
        </authorList>
    </citation>
    <scope>NUCLEOTIDE SEQUENCE [LARGE SCALE GENOMIC DNA]</scope>
    <source>
        <strain evidence="15 16">SWRI65</strain>
    </source>
</reference>
<dbReference type="NCBIfam" id="TIGR01249">
    <property type="entry name" value="pro_imino_pep_1"/>
    <property type="match status" value="1"/>
</dbReference>
<evidence type="ECO:0000256" key="5">
    <source>
        <dbReference type="ARBA" id="ARBA00021843"/>
    </source>
</evidence>
<evidence type="ECO:0000256" key="13">
    <source>
        <dbReference type="RuleBase" id="RU003421"/>
    </source>
</evidence>
<evidence type="ECO:0000256" key="1">
    <source>
        <dbReference type="ARBA" id="ARBA00001585"/>
    </source>
</evidence>
<feature type="active site" description="Proton donor" evidence="12">
    <location>
        <position position="301"/>
    </location>
</feature>
<evidence type="ECO:0000256" key="10">
    <source>
        <dbReference type="ARBA" id="ARBA00029605"/>
    </source>
</evidence>
<evidence type="ECO:0000256" key="9">
    <source>
        <dbReference type="ARBA" id="ARBA00022801"/>
    </source>
</evidence>
<gene>
    <name evidence="15" type="primary">pip</name>
    <name evidence="15" type="ORF">HU739_025940</name>
</gene>
<dbReference type="RefSeq" id="WP_186546718.1">
    <property type="nucleotide sequence ID" value="NZ_CP077091.1"/>
</dbReference>
<dbReference type="GO" id="GO:0006508">
    <property type="term" value="P:proteolysis"/>
    <property type="evidence" value="ECO:0007669"/>
    <property type="project" value="UniProtKB-KW"/>
</dbReference>
<evidence type="ECO:0000313" key="16">
    <source>
        <dbReference type="Proteomes" id="UP000631521"/>
    </source>
</evidence>
<comment type="subcellular location">
    <subcellularLocation>
        <location evidence="2 11">Cytoplasm</location>
    </subcellularLocation>
</comment>
<evidence type="ECO:0000256" key="4">
    <source>
        <dbReference type="ARBA" id="ARBA00012568"/>
    </source>
</evidence>
<name>A0A9E6TG30_9PSED</name>
<dbReference type="EC" id="3.4.11.5" evidence="4 11"/>
<dbReference type="Proteomes" id="UP000631521">
    <property type="component" value="Chromosome"/>
</dbReference>
<comment type="catalytic activity">
    <reaction evidence="1 11 13">
        <text>Release of N-terminal proline from a peptide.</text>
        <dbReference type="EC" id="3.4.11.5"/>
    </reaction>
</comment>
<sequence length="326" mass="36992">MQAPREVTYSLFPAIEEPRRSGTLEVDEIHTLYWEESGNPDGVPVVYLHGGPGEGAPPGKRQFWDPDYYRIVLFDQRGALRSTPLGELRNNTTQALVDDLEKLREHLNIENWLITGGSWGTTLALAYGETHPQRCLGFILRGVFLGTEDEIDWFIHGMRRFFPRAHEDFVNFIPEEERQDLLQAYLERMTGDDEKLSGEAIRGWVRYSASCSLLRHDPDGVEDQAADEQTSTGLGRLDVWYFKNRLFLEEDQLINNLEAIKHLPCKIIQGGHDMIATPNSAFRLHKAWPDSVLKIINDAGHSPSEPGIVSALIEATEQFKESGKFC</sequence>
<dbReference type="EMBL" id="CP077091">
    <property type="protein sequence ID" value="QXI17286.1"/>
    <property type="molecule type" value="Genomic_DNA"/>
</dbReference>
<organism evidence="15 16">
    <name type="scientific">Pseudomonas hamedanensis</name>
    <dbReference type="NCBI Taxonomy" id="2745504"/>
    <lineage>
        <taxon>Bacteria</taxon>
        <taxon>Pseudomonadati</taxon>
        <taxon>Pseudomonadota</taxon>
        <taxon>Gammaproteobacteria</taxon>
        <taxon>Pseudomonadales</taxon>
        <taxon>Pseudomonadaceae</taxon>
        <taxon>Pseudomonas</taxon>
    </lineage>
</organism>
<dbReference type="SUPFAM" id="SSF53474">
    <property type="entry name" value="alpha/beta-Hydrolases"/>
    <property type="match status" value="1"/>
</dbReference>
<feature type="domain" description="AB hydrolase-1" evidence="14">
    <location>
        <begin position="44"/>
        <end position="303"/>
    </location>
</feature>
<keyword evidence="7 11" id="KW-0963">Cytoplasm</keyword>
<evidence type="ECO:0000313" key="15">
    <source>
        <dbReference type="EMBL" id="QXI17286.1"/>
    </source>
</evidence>
<reference evidence="15 16" key="1">
    <citation type="journal article" date="2020" name="Microorganisms">
        <title>Reliable Identification of Environmental Pseudomonas Isolates Using the rpoD Gene.</title>
        <authorList>
            <consortium name="The Broad Institute Genome Sequencing Platform"/>
            <person name="Girard L."/>
            <person name="Lood C."/>
            <person name="Rokni-Zadeh H."/>
            <person name="van Noort V."/>
            <person name="Lavigne R."/>
            <person name="De Mot R."/>
        </authorList>
    </citation>
    <scope>NUCLEOTIDE SEQUENCE [LARGE SCALE GENOMIC DNA]</scope>
    <source>
        <strain evidence="15 16">SWRI65</strain>
    </source>
</reference>
<keyword evidence="16" id="KW-1185">Reference proteome</keyword>
<dbReference type="Gene3D" id="3.40.50.1820">
    <property type="entry name" value="alpha/beta hydrolase"/>
    <property type="match status" value="1"/>
</dbReference>
<evidence type="ECO:0000256" key="6">
    <source>
        <dbReference type="ARBA" id="ARBA00022438"/>
    </source>
</evidence>
<evidence type="ECO:0000259" key="14">
    <source>
        <dbReference type="Pfam" id="PF00561"/>
    </source>
</evidence>
<dbReference type="InterPro" id="IPR005944">
    <property type="entry name" value="Pro_iminopeptidase"/>
</dbReference>
<evidence type="ECO:0000256" key="11">
    <source>
        <dbReference type="PIRNR" id="PIRNR006431"/>
    </source>
</evidence>
<dbReference type="GO" id="GO:0004177">
    <property type="term" value="F:aminopeptidase activity"/>
    <property type="evidence" value="ECO:0007669"/>
    <property type="project" value="UniProtKB-UniRule"/>
</dbReference>
<evidence type="ECO:0000256" key="8">
    <source>
        <dbReference type="ARBA" id="ARBA00022670"/>
    </source>
</evidence>
<evidence type="ECO:0000256" key="2">
    <source>
        <dbReference type="ARBA" id="ARBA00004496"/>
    </source>
</evidence>
<dbReference type="PIRSF" id="PIRSF006431">
    <property type="entry name" value="Pept_S33"/>
    <property type="match status" value="1"/>
</dbReference>
<comment type="similarity">
    <text evidence="3 11 13">Belongs to the peptidase S33 family.</text>
</comment>
<dbReference type="InterPro" id="IPR029058">
    <property type="entry name" value="AB_hydrolase_fold"/>
</dbReference>
<proteinExistence type="inferred from homology"/>
<dbReference type="GO" id="GO:0005737">
    <property type="term" value="C:cytoplasm"/>
    <property type="evidence" value="ECO:0007669"/>
    <property type="project" value="UniProtKB-SubCell"/>
</dbReference>
<protein>
    <recommendedName>
        <fullName evidence="5 11">Proline iminopeptidase</fullName>
        <shortName evidence="11">PIP</shortName>
        <ecNumber evidence="4 11">3.4.11.5</ecNumber>
    </recommendedName>
    <alternativeName>
        <fullName evidence="10 11">Prolyl aminopeptidase</fullName>
    </alternativeName>
</protein>
<dbReference type="PRINTS" id="PR00793">
    <property type="entry name" value="PROAMNOPTASE"/>
</dbReference>
<dbReference type="PANTHER" id="PTHR43722">
    <property type="entry name" value="PROLINE IMINOPEPTIDASE"/>
    <property type="match status" value="1"/>
</dbReference>
<keyword evidence="8 11" id="KW-0645">Protease</keyword>
<feature type="active site" description="Nucleophile" evidence="12">
    <location>
        <position position="118"/>
    </location>
</feature>
<dbReference type="InterPro" id="IPR002410">
    <property type="entry name" value="Peptidase_S33"/>
</dbReference>
<dbReference type="Pfam" id="PF00561">
    <property type="entry name" value="Abhydrolase_1"/>
    <property type="match status" value="1"/>
</dbReference>
<dbReference type="AlphaFoldDB" id="A0A9E6TG30"/>
<accession>A0A9E6TG30</accession>
<keyword evidence="6 11" id="KW-0031">Aminopeptidase</keyword>
<dbReference type="KEGG" id="phv:HU739_025940"/>
<keyword evidence="9 11" id="KW-0378">Hydrolase</keyword>
<evidence type="ECO:0000256" key="3">
    <source>
        <dbReference type="ARBA" id="ARBA00010088"/>
    </source>
</evidence>
<evidence type="ECO:0000256" key="7">
    <source>
        <dbReference type="ARBA" id="ARBA00022490"/>
    </source>
</evidence>
<dbReference type="InterPro" id="IPR000073">
    <property type="entry name" value="AB_hydrolase_1"/>
</dbReference>